<feature type="region of interest" description="Disordered" evidence="1">
    <location>
        <begin position="1"/>
        <end position="44"/>
    </location>
</feature>
<proteinExistence type="predicted"/>
<gene>
    <name evidence="2" type="ORF">GCM10009564_04990</name>
</gene>
<sequence length="58" mass="6174">MTAVPSDSVREWGSNMTINIRPAGPVPRTAAPTGPGRKGGRERWARTVSGRVWRGGAT</sequence>
<dbReference type="Proteomes" id="UP001501072">
    <property type="component" value="Unassembled WGS sequence"/>
</dbReference>
<organism evidence="2 3">
    <name type="scientific">Streptomyces thermogriseus</name>
    <dbReference type="NCBI Taxonomy" id="75292"/>
    <lineage>
        <taxon>Bacteria</taxon>
        <taxon>Bacillati</taxon>
        <taxon>Actinomycetota</taxon>
        <taxon>Actinomycetes</taxon>
        <taxon>Kitasatosporales</taxon>
        <taxon>Streptomycetaceae</taxon>
        <taxon>Streptomyces</taxon>
    </lineage>
</organism>
<evidence type="ECO:0000313" key="2">
    <source>
        <dbReference type="EMBL" id="GAA1003991.1"/>
    </source>
</evidence>
<evidence type="ECO:0000256" key="1">
    <source>
        <dbReference type="SAM" id="MobiDB-lite"/>
    </source>
</evidence>
<evidence type="ECO:0000313" key="3">
    <source>
        <dbReference type="Proteomes" id="UP001501072"/>
    </source>
</evidence>
<keyword evidence="3" id="KW-1185">Reference proteome</keyword>
<accession>A0ABP4DBI0</accession>
<reference evidence="3" key="1">
    <citation type="journal article" date="2019" name="Int. J. Syst. Evol. Microbiol.">
        <title>The Global Catalogue of Microorganisms (GCM) 10K type strain sequencing project: providing services to taxonomists for standard genome sequencing and annotation.</title>
        <authorList>
            <consortium name="The Broad Institute Genomics Platform"/>
            <consortium name="The Broad Institute Genome Sequencing Center for Infectious Disease"/>
            <person name="Wu L."/>
            <person name="Ma J."/>
        </authorList>
    </citation>
    <scope>NUCLEOTIDE SEQUENCE [LARGE SCALE GENOMIC DNA]</scope>
    <source>
        <strain evidence="3">JCM 11269</strain>
    </source>
</reference>
<dbReference type="EMBL" id="BAAAHU010000002">
    <property type="protein sequence ID" value="GAA1003991.1"/>
    <property type="molecule type" value="Genomic_DNA"/>
</dbReference>
<comment type="caution">
    <text evidence="2">The sequence shown here is derived from an EMBL/GenBank/DDBJ whole genome shotgun (WGS) entry which is preliminary data.</text>
</comment>
<protein>
    <submittedName>
        <fullName evidence="2">Uncharacterized protein</fullName>
    </submittedName>
</protein>
<name>A0ABP4DBI0_9ACTN</name>